<dbReference type="PROSITE" id="PS00758">
    <property type="entry name" value="ARGE_DAPE_CPG2_1"/>
    <property type="match status" value="1"/>
</dbReference>
<protein>
    <submittedName>
        <fullName evidence="7">M20 family metallopeptidase</fullName>
    </submittedName>
</protein>
<dbReference type="InterPro" id="IPR017150">
    <property type="entry name" value="Pept_M20_glutamate_carboxypep"/>
</dbReference>
<evidence type="ECO:0000256" key="1">
    <source>
        <dbReference type="ARBA" id="ARBA00001947"/>
    </source>
</evidence>
<name>A0ABP9F2D0_9PSEU</name>
<dbReference type="EMBL" id="BAABHQ010000021">
    <property type="protein sequence ID" value="GAA4891987.1"/>
    <property type="molecule type" value="Genomic_DNA"/>
</dbReference>
<organism evidence="7 8">
    <name type="scientific">Actinomycetospora straminea</name>
    <dbReference type="NCBI Taxonomy" id="663607"/>
    <lineage>
        <taxon>Bacteria</taxon>
        <taxon>Bacillati</taxon>
        <taxon>Actinomycetota</taxon>
        <taxon>Actinomycetes</taxon>
        <taxon>Pseudonocardiales</taxon>
        <taxon>Pseudonocardiaceae</taxon>
        <taxon>Actinomycetospora</taxon>
    </lineage>
</organism>
<dbReference type="InterPro" id="IPR036264">
    <property type="entry name" value="Bact_exopeptidase_dim_dom"/>
</dbReference>
<dbReference type="InterPro" id="IPR050072">
    <property type="entry name" value="Peptidase_M20A"/>
</dbReference>
<evidence type="ECO:0000256" key="3">
    <source>
        <dbReference type="ARBA" id="ARBA00022801"/>
    </source>
</evidence>
<evidence type="ECO:0000313" key="8">
    <source>
        <dbReference type="Proteomes" id="UP001500457"/>
    </source>
</evidence>
<dbReference type="InterPro" id="IPR001261">
    <property type="entry name" value="ArgE/DapE_CS"/>
</dbReference>
<keyword evidence="4" id="KW-0862">Zinc</keyword>
<dbReference type="InterPro" id="IPR011650">
    <property type="entry name" value="Peptidase_M20_dimer"/>
</dbReference>
<evidence type="ECO:0000259" key="6">
    <source>
        <dbReference type="Pfam" id="PF07687"/>
    </source>
</evidence>
<evidence type="ECO:0000256" key="2">
    <source>
        <dbReference type="ARBA" id="ARBA00022723"/>
    </source>
</evidence>
<dbReference type="Gene3D" id="3.30.70.360">
    <property type="match status" value="1"/>
</dbReference>
<dbReference type="PIRSF" id="PIRSF037238">
    <property type="entry name" value="Carboxypeptidase_G2"/>
    <property type="match status" value="1"/>
</dbReference>
<evidence type="ECO:0000256" key="5">
    <source>
        <dbReference type="SAM" id="MobiDB-lite"/>
    </source>
</evidence>
<feature type="domain" description="Peptidase M20 dimerisation" evidence="6">
    <location>
        <begin position="198"/>
        <end position="294"/>
    </location>
</feature>
<dbReference type="Gene3D" id="3.40.630.10">
    <property type="entry name" value="Zn peptidases"/>
    <property type="match status" value="1"/>
</dbReference>
<dbReference type="RefSeq" id="WP_274233247.1">
    <property type="nucleotide sequence ID" value="NZ_BAABHQ010000021.1"/>
</dbReference>
<accession>A0ABP9F2D0</accession>
<proteinExistence type="predicted"/>
<dbReference type="PANTHER" id="PTHR43808">
    <property type="entry name" value="ACETYLORNITHINE DEACETYLASE"/>
    <property type="match status" value="1"/>
</dbReference>
<feature type="compositionally biased region" description="Acidic residues" evidence="5">
    <location>
        <begin position="1"/>
        <end position="15"/>
    </location>
</feature>
<feature type="region of interest" description="Disordered" evidence="5">
    <location>
        <begin position="1"/>
        <end position="22"/>
    </location>
</feature>
<evidence type="ECO:0000256" key="4">
    <source>
        <dbReference type="ARBA" id="ARBA00022833"/>
    </source>
</evidence>
<dbReference type="PANTHER" id="PTHR43808:SF9">
    <property type="entry name" value="BLL0789 PROTEIN"/>
    <property type="match status" value="1"/>
</dbReference>
<comment type="caution">
    <text evidence="7">The sequence shown here is derived from an EMBL/GenBank/DDBJ whole genome shotgun (WGS) entry which is preliminary data.</text>
</comment>
<reference evidence="8" key="1">
    <citation type="journal article" date="2019" name="Int. J. Syst. Evol. Microbiol.">
        <title>The Global Catalogue of Microorganisms (GCM) 10K type strain sequencing project: providing services to taxonomists for standard genome sequencing and annotation.</title>
        <authorList>
            <consortium name="The Broad Institute Genomics Platform"/>
            <consortium name="The Broad Institute Genome Sequencing Center for Infectious Disease"/>
            <person name="Wu L."/>
            <person name="Ma J."/>
        </authorList>
    </citation>
    <scope>NUCLEOTIDE SEQUENCE [LARGE SCALE GENOMIC DNA]</scope>
    <source>
        <strain evidence="8">JCM 17983</strain>
    </source>
</reference>
<dbReference type="Pfam" id="PF07687">
    <property type="entry name" value="M20_dimer"/>
    <property type="match status" value="1"/>
</dbReference>
<keyword evidence="3" id="KW-0378">Hydrolase</keyword>
<dbReference type="SUPFAM" id="SSF53187">
    <property type="entry name" value="Zn-dependent exopeptidases"/>
    <property type="match status" value="1"/>
</dbReference>
<dbReference type="InterPro" id="IPR002933">
    <property type="entry name" value="Peptidase_M20"/>
</dbReference>
<comment type="cofactor">
    <cofactor evidence="1">
        <name>Zn(2+)</name>
        <dbReference type="ChEBI" id="CHEBI:29105"/>
    </cofactor>
</comment>
<gene>
    <name evidence="7" type="ORF">GCM10023203_52280</name>
</gene>
<dbReference type="Pfam" id="PF01546">
    <property type="entry name" value="Peptidase_M20"/>
    <property type="match status" value="1"/>
</dbReference>
<keyword evidence="2" id="KW-0479">Metal-binding</keyword>
<dbReference type="SUPFAM" id="SSF55031">
    <property type="entry name" value="Bacterial exopeptidase dimerisation domain"/>
    <property type="match status" value="1"/>
</dbReference>
<evidence type="ECO:0000313" key="7">
    <source>
        <dbReference type="EMBL" id="GAA4891987.1"/>
    </source>
</evidence>
<sequence>MPLADADTDDTDDTADTAGLRDRLEGRAGAMVADLERLVVAESPSSDPTALRACRDVLAEIGTARLGVDPTELDGGPDGEPGGLLWRLGPAAAAPVLLVGHLDTVWPRGTLDRRPFTVADGRATGPGVFDMKAGLVQGLHALAALQEVGAGVPVAFVVTADEEVGSAVGGPAVTAAAAEARAALVLEGSADGGALKHARRGWSFYEIEVAGRAAHAGLEPHAGHNALRDLARIVTRLDELADDTTTVTPTLAAAGTTRNTVPDAARVTVDVRCADLAAQERVDRGLRALVETEAGLGARVAGGVNRPPMEAAQAQDLLATARACCTRLDVAWPGSAAVGGVSDGNLCAAAGTPTLDGLGAVGGGPHAEHEWVDVTRMPERAALVAALVTDLAAVADRPARTLAPDPAEAR</sequence>
<dbReference type="Proteomes" id="UP001500457">
    <property type="component" value="Unassembled WGS sequence"/>
</dbReference>
<keyword evidence="8" id="KW-1185">Reference proteome</keyword>